<protein>
    <recommendedName>
        <fullName evidence="3">Phage terminase small subunit P27 family</fullName>
    </recommendedName>
</protein>
<dbReference type="InterPro" id="IPR006448">
    <property type="entry name" value="Phage_term_ssu_P27"/>
</dbReference>
<evidence type="ECO:0000313" key="2">
    <source>
        <dbReference type="EMBL" id="KAA6335885.1"/>
    </source>
</evidence>
<dbReference type="Pfam" id="PF05119">
    <property type="entry name" value="Terminase_4"/>
    <property type="match status" value="1"/>
</dbReference>
<feature type="region of interest" description="Disordered" evidence="1">
    <location>
        <begin position="149"/>
        <end position="170"/>
    </location>
</feature>
<gene>
    <name evidence="2" type="ORF">EZS27_015912</name>
</gene>
<organism evidence="2">
    <name type="scientific">termite gut metagenome</name>
    <dbReference type="NCBI Taxonomy" id="433724"/>
    <lineage>
        <taxon>unclassified sequences</taxon>
        <taxon>metagenomes</taxon>
        <taxon>organismal metagenomes</taxon>
    </lineage>
</organism>
<reference evidence="2" key="1">
    <citation type="submission" date="2019-03" db="EMBL/GenBank/DDBJ databases">
        <title>Single cell metagenomics reveals metabolic interactions within the superorganism composed of flagellate Streblomastix strix and complex community of Bacteroidetes bacteria on its surface.</title>
        <authorList>
            <person name="Treitli S.C."/>
            <person name="Kolisko M."/>
            <person name="Husnik F."/>
            <person name="Keeling P."/>
            <person name="Hampl V."/>
        </authorList>
    </citation>
    <scope>NUCLEOTIDE SEQUENCE</scope>
    <source>
        <strain evidence="2">STM</strain>
    </source>
</reference>
<evidence type="ECO:0008006" key="3">
    <source>
        <dbReference type="Google" id="ProtNLM"/>
    </source>
</evidence>
<dbReference type="AlphaFoldDB" id="A0A5J4RRG9"/>
<comment type="caution">
    <text evidence="2">The sequence shown here is derived from an EMBL/GenBank/DDBJ whole genome shotgun (WGS) entry which is preliminary data.</text>
</comment>
<evidence type="ECO:0000256" key="1">
    <source>
        <dbReference type="SAM" id="MobiDB-lite"/>
    </source>
</evidence>
<proteinExistence type="predicted"/>
<accession>A0A5J4RRG9</accession>
<sequence length="170" mass="19375">MPKGRPRILDETKQLRGTDQPCRIQKKTVKPEQITDISQVQKFIGISKRILPTKRARDIFASKANQLQALGVLTELDLEQLALYAVSVDFAFSCIKKLKEPPIPRHDKDGEVIGYVTRPEVDMCRKAIEQSNLIGTQFGFTPLSRQRIATRENTEKNEWDQLADKINEKG</sequence>
<name>A0A5J4RRG9_9ZZZZ</name>
<dbReference type="EMBL" id="SNRY01000848">
    <property type="protein sequence ID" value="KAA6335885.1"/>
    <property type="molecule type" value="Genomic_DNA"/>
</dbReference>